<sequence length="54" mass="5868">MEGTIQSSALTLSQVSSRPASDFNTQRVFLEFGTGTQQSFNAYAYLQYGTGPTL</sequence>
<feature type="region of interest" description="Disordered" evidence="1">
    <location>
        <begin position="1"/>
        <end position="21"/>
    </location>
</feature>
<protein>
    <submittedName>
        <fullName evidence="2">Uncharacterized protein</fullName>
    </submittedName>
</protein>
<dbReference type="AlphaFoldDB" id="D9PLU2"/>
<reference evidence="2" key="1">
    <citation type="submission" date="2010-07" db="EMBL/GenBank/DDBJ databases">
        <authorList>
            <consortium name="CONSOLIDER consortium CSD2007-00005"/>
            <person name="Guazzaroni M.-E."/>
            <person name="Richter M."/>
            <person name="Garcia-Salamanca A."/>
            <person name="Yarza P."/>
            <person name="Ferrer M."/>
        </authorList>
    </citation>
    <scope>NUCLEOTIDE SEQUENCE</scope>
</reference>
<accession>D9PLU2</accession>
<reference evidence="2" key="2">
    <citation type="journal article" date="2011" name="Microb. Ecol.">
        <title>Taxonomic and Functional Metagenomic Profiling of the Microbial Community in the Anoxic Sediment of a Sub-saline Shallow Lake (Laguna de Carrizo, Central Spain).</title>
        <authorList>
            <person name="Ferrer M."/>
            <person name="Guazzaroni M.E."/>
            <person name="Richter M."/>
            <person name="Garcia-Salamanca A."/>
            <person name="Yarza P."/>
            <person name="Suarez-Suarez A."/>
            <person name="Solano J."/>
            <person name="Alcaide M."/>
            <person name="van Dillewijn P."/>
            <person name="Molina-Henares M.A."/>
            <person name="Lopez-Cortes N."/>
            <person name="Al-Ramahi Y."/>
            <person name="Guerrero C."/>
            <person name="Acosta A."/>
            <person name="de Eugenio L.I."/>
            <person name="Martinez V."/>
            <person name="Marques S."/>
            <person name="Rojo F."/>
            <person name="Santero E."/>
            <person name="Genilloud O."/>
            <person name="Perez-Perez J."/>
            <person name="Rossello-Mora R."/>
            <person name="Ramos J.L."/>
        </authorList>
    </citation>
    <scope>NUCLEOTIDE SEQUENCE</scope>
</reference>
<dbReference type="EMBL" id="ADZX01000767">
    <property type="protein sequence ID" value="EFK95464.1"/>
    <property type="molecule type" value="Genomic_DNA"/>
</dbReference>
<evidence type="ECO:0000256" key="1">
    <source>
        <dbReference type="SAM" id="MobiDB-lite"/>
    </source>
</evidence>
<gene>
    <name evidence="2" type="ORF">LDC_2518</name>
</gene>
<organism evidence="2">
    <name type="scientific">sediment metagenome</name>
    <dbReference type="NCBI Taxonomy" id="749907"/>
    <lineage>
        <taxon>unclassified sequences</taxon>
        <taxon>metagenomes</taxon>
        <taxon>ecological metagenomes</taxon>
    </lineage>
</organism>
<evidence type="ECO:0000313" key="2">
    <source>
        <dbReference type="EMBL" id="EFK95464.1"/>
    </source>
</evidence>
<name>D9PLU2_9ZZZZ</name>
<proteinExistence type="predicted"/>
<comment type="caution">
    <text evidence="2">The sequence shown here is derived from an EMBL/GenBank/DDBJ whole genome shotgun (WGS) entry which is preliminary data.</text>
</comment>